<keyword evidence="3" id="KW-0285">Flavoprotein</keyword>
<protein>
    <submittedName>
        <fullName evidence="6">Pyridine nucleotide-disulfide oxidoreductase</fullName>
    </submittedName>
</protein>
<dbReference type="SUPFAM" id="SSF51905">
    <property type="entry name" value="FAD/NAD(P)-binding domain"/>
    <property type="match status" value="1"/>
</dbReference>
<evidence type="ECO:0000256" key="2">
    <source>
        <dbReference type="ARBA" id="ARBA00011738"/>
    </source>
</evidence>
<evidence type="ECO:0000256" key="3">
    <source>
        <dbReference type="ARBA" id="ARBA00022630"/>
    </source>
</evidence>
<dbReference type="PRINTS" id="PR00469">
    <property type="entry name" value="PNDRDTASEII"/>
</dbReference>
<dbReference type="EMBL" id="LNQP01000017">
    <property type="protein sequence ID" value="KSU88648.1"/>
    <property type="molecule type" value="Genomic_DNA"/>
</dbReference>
<dbReference type="GO" id="GO:0016491">
    <property type="term" value="F:oxidoreductase activity"/>
    <property type="evidence" value="ECO:0007669"/>
    <property type="project" value="UniProtKB-KW"/>
</dbReference>
<name>A0A0V8JNV7_9BACI</name>
<dbReference type="PRINTS" id="PR00368">
    <property type="entry name" value="FADPNR"/>
</dbReference>
<sequence>MENYYDCIIIGGGIAGLQAAIQLGRYCHQTLVIDSNDGRSNLCNRYHNLLGWPEGVSGEELRLSGKKQAMRYDVQFVADYVISAAKQDQGIILNTKSGECYQCKTVLLATGIKDHLPSFPELIGCLGISVYICPDCDGYEVKDSRVIVIGRGEAGANLACTLIHWTKDVVYVDEEMKVLPTKTKRKLQELELTYKNEQIEKVFVEEKSQFKGIELQSGEVVYANHCFLALGGNKVQSHLAEQLGVYTTENNHVLTNHRTKETNVENVWAAGDLVAHSEQAAVAMGEGVQAAIWIHKRLLV</sequence>
<dbReference type="Proteomes" id="UP000053681">
    <property type="component" value="Unassembled WGS sequence"/>
</dbReference>
<evidence type="ECO:0000256" key="4">
    <source>
        <dbReference type="ARBA" id="ARBA00023002"/>
    </source>
</evidence>
<comment type="cofactor">
    <cofactor evidence="1">
        <name>FAD</name>
        <dbReference type="ChEBI" id="CHEBI:57692"/>
    </cofactor>
</comment>
<dbReference type="InterPro" id="IPR050097">
    <property type="entry name" value="Ferredoxin-NADP_redctase_2"/>
</dbReference>
<keyword evidence="7" id="KW-1185">Reference proteome</keyword>
<keyword evidence="4" id="KW-0560">Oxidoreductase</keyword>
<dbReference type="RefSeq" id="WP_062686579.1">
    <property type="nucleotide sequence ID" value="NZ_KQ758636.1"/>
</dbReference>
<gene>
    <name evidence="6" type="ORF">AS180_06600</name>
</gene>
<proteinExistence type="predicted"/>
<comment type="caution">
    <text evidence="6">The sequence shown here is derived from an EMBL/GenBank/DDBJ whole genome shotgun (WGS) entry which is preliminary data.</text>
</comment>
<evidence type="ECO:0000313" key="6">
    <source>
        <dbReference type="EMBL" id="KSU88648.1"/>
    </source>
</evidence>
<dbReference type="Gene3D" id="3.50.50.60">
    <property type="entry name" value="FAD/NAD(P)-binding domain"/>
    <property type="match status" value="2"/>
</dbReference>
<organism evidence="6 7">
    <name type="scientific">Priestia veravalensis</name>
    <dbReference type="NCBI Taxonomy" id="1414648"/>
    <lineage>
        <taxon>Bacteria</taxon>
        <taxon>Bacillati</taxon>
        <taxon>Bacillota</taxon>
        <taxon>Bacilli</taxon>
        <taxon>Bacillales</taxon>
        <taxon>Bacillaceae</taxon>
        <taxon>Priestia</taxon>
    </lineage>
</organism>
<dbReference type="InterPro" id="IPR036188">
    <property type="entry name" value="FAD/NAD-bd_sf"/>
</dbReference>
<dbReference type="PANTHER" id="PTHR48105">
    <property type="entry name" value="THIOREDOXIN REDUCTASE 1-RELATED-RELATED"/>
    <property type="match status" value="1"/>
</dbReference>
<evidence type="ECO:0000259" key="5">
    <source>
        <dbReference type="Pfam" id="PF07992"/>
    </source>
</evidence>
<dbReference type="AlphaFoldDB" id="A0A0V8JNV7"/>
<dbReference type="InterPro" id="IPR023753">
    <property type="entry name" value="FAD/NAD-binding_dom"/>
</dbReference>
<evidence type="ECO:0000256" key="1">
    <source>
        <dbReference type="ARBA" id="ARBA00001974"/>
    </source>
</evidence>
<dbReference type="Pfam" id="PF07992">
    <property type="entry name" value="Pyr_redox_2"/>
    <property type="match status" value="1"/>
</dbReference>
<reference evidence="6 7" key="1">
    <citation type="submission" date="2015-11" db="EMBL/GenBank/DDBJ databases">
        <title>Bacillus caseinolyticus sp nov.</title>
        <authorList>
            <person name="Dastager S.G."/>
            <person name="Mawlankar R."/>
        </authorList>
    </citation>
    <scope>NUCLEOTIDE SEQUENCE [LARGE SCALE GENOMIC DNA]</scope>
    <source>
        <strain evidence="6 7">SGD-V-76</strain>
    </source>
</reference>
<accession>A0A0V8JNV7</accession>
<feature type="domain" description="FAD/NAD(P)-binding" evidence="5">
    <location>
        <begin position="5"/>
        <end position="287"/>
    </location>
</feature>
<evidence type="ECO:0000313" key="7">
    <source>
        <dbReference type="Proteomes" id="UP000053681"/>
    </source>
</evidence>
<comment type="subunit">
    <text evidence="2">Homodimer.</text>
</comment>